<evidence type="ECO:0000256" key="8">
    <source>
        <dbReference type="ARBA" id="ARBA00023221"/>
    </source>
</evidence>
<dbReference type="SUPFAM" id="SSF55961">
    <property type="entry name" value="Bet v1-like"/>
    <property type="match status" value="1"/>
</dbReference>
<dbReference type="PANTHER" id="PTHR21266">
    <property type="entry name" value="IRON-SULFUR DOMAIN CONTAINING PROTEIN"/>
    <property type="match status" value="1"/>
</dbReference>
<evidence type="ECO:0000256" key="3">
    <source>
        <dbReference type="ARBA" id="ARBA00022723"/>
    </source>
</evidence>
<evidence type="ECO:0000256" key="11">
    <source>
        <dbReference type="SAM" id="MobiDB-lite"/>
    </source>
</evidence>
<evidence type="ECO:0000256" key="1">
    <source>
        <dbReference type="ARBA" id="ARBA00001962"/>
    </source>
</evidence>
<evidence type="ECO:0000256" key="2">
    <source>
        <dbReference type="ARBA" id="ARBA00022714"/>
    </source>
</evidence>
<dbReference type="GO" id="GO:0016042">
    <property type="term" value="P:lipid catabolic process"/>
    <property type="evidence" value="ECO:0007669"/>
    <property type="project" value="UniProtKB-KW"/>
</dbReference>
<dbReference type="Pfam" id="PF00355">
    <property type="entry name" value="Rieske"/>
    <property type="match status" value="1"/>
</dbReference>
<dbReference type="GO" id="GO:0051537">
    <property type="term" value="F:2 iron, 2 sulfur cluster binding"/>
    <property type="evidence" value="ECO:0007669"/>
    <property type="project" value="UniProtKB-KW"/>
</dbReference>
<protein>
    <recommendedName>
        <fullName evidence="9">Rieske-type oxygenase</fullName>
    </recommendedName>
</protein>
<dbReference type="InterPro" id="IPR017941">
    <property type="entry name" value="Rieske_2Fe-2S"/>
</dbReference>
<dbReference type="Gene3D" id="3.90.380.10">
    <property type="entry name" value="Naphthalene 1,2-dioxygenase Alpha Subunit, Chain A, domain 1"/>
    <property type="match status" value="1"/>
</dbReference>
<gene>
    <name evidence="13" type="primary">kshA</name>
    <name evidence="13" type="ORF">GOACH_04_04180</name>
</gene>
<dbReference type="STRING" id="1220583.GOACH_04_04180"/>
<evidence type="ECO:0000256" key="10">
    <source>
        <dbReference type="ARBA" id="ARBA00046982"/>
    </source>
</evidence>
<evidence type="ECO:0000256" key="9">
    <source>
        <dbReference type="ARBA" id="ARBA00030944"/>
    </source>
</evidence>
<comment type="caution">
    <text evidence="13">The sequence shown here is derived from an EMBL/GenBank/DDBJ whole genome shotgun (WGS) entry which is preliminary data.</text>
</comment>
<dbReference type="RefSeq" id="WP_005172459.1">
    <property type="nucleotide sequence ID" value="NZ_BANR01000004.1"/>
</dbReference>
<comment type="cofactor">
    <cofactor evidence="1">
        <name>Fe cation</name>
        <dbReference type="ChEBI" id="CHEBI:24875"/>
    </cofactor>
</comment>
<proteinExistence type="predicted"/>
<organism evidence="13 14">
    <name type="scientific">Gordonia aichiensis NBRC 108223</name>
    <dbReference type="NCBI Taxonomy" id="1220583"/>
    <lineage>
        <taxon>Bacteria</taxon>
        <taxon>Bacillati</taxon>
        <taxon>Actinomycetota</taxon>
        <taxon>Actinomycetes</taxon>
        <taxon>Mycobacteriales</taxon>
        <taxon>Gordoniaceae</taxon>
        <taxon>Gordonia</taxon>
    </lineage>
</organism>
<keyword evidence="8" id="KW-0753">Steroid metabolism</keyword>
<dbReference type="InterPro" id="IPR045605">
    <property type="entry name" value="KshA-like_C"/>
</dbReference>
<evidence type="ECO:0000313" key="14">
    <source>
        <dbReference type="Proteomes" id="UP000010988"/>
    </source>
</evidence>
<evidence type="ECO:0000256" key="6">
    <source>
        <dbReference type="ARBA" id="ARBA00023004"/>
    </source>
</evidence>
<feature type="region of interest" description="Disordered" evidence="11">
    <location>
        <begin position="383"/>
        <end position="419"/>
    </location>
</feature>
<evidence type="ECO:0000313" key="13">
    <source>
        <dbReference type="EMBL" id="GAC48020.1"/>
    </source>
</evidence>
<keyword evidence="4" id="KW-0442">Lipid degradation</keyword>
<evidence type="ECO:0000256" key="7">
    <source>
        <dbReference type="ARBA" id="ARBA00023014"/>
    </source>
</evidence>
<keyword evidence="7" id="KW-0411">Iron-sulfur</keyword>
<accession>L7KGN2</accession>
<dbReference type="InterPro" id="IPR050584">
    <property type="entry name" value="Cholesterol_7-desaturase"/>
</dbReference>
<dbReference type="InterPro" id="IPR036922">
    <property type="entry name" value="Rieske_2Fe-2S_sf"/>
</dbReference>
<evidence type="ECO:0000256" key="5">
    <source>
        <dbReference type="ARBA" id="ARBA00023002"/>
    </source>
</evidence>
<feature type="compositionally biased region" description="Low complexity" evidence="11">
    <location>
        <begin position="391"/>
        <end position="412"/>
    </location>
</feature>
<dbReference type="EMBL" id="BANR01000004">
    <property type="protein sequence ID" value="GAC48020.1"/>
    <property type="molecule type" value="Genomic_DNA"/>
</dbReference>
<dbReference type="AlphaFoldDB" id="L7KGN2"/>
<dbReference type="Pfam" id="PF19298">
    <property type="entry name" value="KshA_C"/>
    <property type="match status" value="1"/>
</dbReference>
<evidence type="ECO:0000256" key="4">
    <source>
        <dbReference type="ARBA" id="ARBA00022963"/>
    </source>
</evidence>
<name>L7KGN2_9ACTN</name>
<keyword evidence="8" id="KW-0443">Lipid metabolism</keyword>
<sequence>MTVTPRPAAHTGSSGGVRDSDVREIDTGTPPTRFARGWHCLGLLSEFDDGEPHSITMFGTKLALWVHDGEVNILDAYCRHMGGDLSQGSIRDGNVACPFHGWMWKGNGRCAGVPYAKRNPKLAKTRSWPTMVRNGQVFVYNDPEGNPPPEDCIIPALDEVGSDAWTGWTWNRLVIEGSNCREIIDNVVDMAHFFYVHYALPDYFKNVFEGETAAQYMNSHGRPDIDFGSGYAESRLESMAAYYGPSYMLNPMVQFYGDFKIETILTNCHYPIDANSFVLMYGVMAKVPEGMTGDQASRMAHKISKGVEVGFLQDVEIWKNKTRIDNPLLVEEDGPVYQLRRWYEQFYVDSADVSDEMTQRFEYEIDTTKAVESWNIEVAENLRRKQEREAAATSETSSGATSETSDTTSKTSSDTETRV</sequence>
<keyword evidence="3" id="KW-0479">Metal-binding</keyword>
<evidence type="ECO:0000259" key="12">
    <source>
        <dbReference type="PROSITE" id="PS51296"/>
    </source>
</evidence>
<dbReference type="GO" id="GO:0004497">
    <property type="term" value="F:monooxygenase activity"/>
    <property type="evidence" value="ECO:0007669"/>
    <property type="project" value="UniProtKB-ARBA"/>
</dbReference>
<dbReference type="Proteomes" id="UP000010988">
    <property type="component" value="Unassembled WGS sequence"/>
</dbReference>
<reference evidence="13 14" key="1">
    <citation type="submission" date="2012-12" db="EMBL/GenBank/DDBJ databases">
        <title>Whole genome shotgun sequence of Gordonia aichiensis NBRC 108223.</title>
        <authorList>
            <person name="Isaki-Nakamura S."/>
            <person name="Hosoyama A."/>
            <person name="Tsuchikane K."/>
            <person name="Ando Y."/>
            <person name="Baba S."/>
            <person name="Ohji S."/>
            <person name="Hamada M."/>
            <person name="Tamura T."/>
            <person name="Yamazoe A."/>
            <person name="Yamazaki S."/>
            <person name="Fujita N."/>
        </authorList>
    </citation>
    <scope>NUCLEOTIDE SEQUENCE [LARGE SCALE GENOMIC DNA]</scope>
    <source>
        <strain evidence="13 14">NBRC 108223</strain>
    </source>
</reference>
<dbReference type="Gene3D" id="2.102.10.10">
    <property type="entry name" value="Rieske [2Fe-2S] iron-sulphur domain"/>
    <property type="match status" value="1"/>
</dbReference>
<dbReference type="SUPFAM" id="SSF50022">
    <property type="entry name" value="ISP domain"/>
    <property type="match status" value="1"/>
</dbReference>
<dbReference type="GO" id="GO:0008203">
    <property type="term" value="P:cholesterol metabolic process"/>
    <property type="evidence" value="ECO:0007669"/>
    <property type="project" value="InterPro"/>
</dbReference>
<comment type="subunit">
    <text evidence="10">Homotrimer. The two-component system 3-ketosteroid-9-alpha-monooxygenase is composed of an oxygenase component KshA and a reductase component KshB.</text>
</comment>
<dbReference type="GO" id="GO:0016705">
    <property type="term" value="F:oxidoreductase activity, acting on paired donors, with incorporation or reduction of molecular oxygen"/>
    <property type="evidence" value="ECO:0007669"/>
    <property type="project" value="UniProtKB-ARBA"/>
</dbReference>
<keyword evidence="14" id="KW-1185">Reference proteome</keyword>
<dbReference type="OrthoDB" id="5243643at2"/>
<feature type="region of interest" description="Disordered" evidence="11">
    <location>
        <begin position="1"/>
        <end position="29"/>
    </location>
</feature>
<dbReference type="eggNOG" id="COG4638">
    <property type="taxonomic scope" value="Bacteria"/>
</dbReference>
<dbReference type="GO" id="GO:0046872">
    <property type="term" value="F:metal ion binding"/>
    <property type="evidence" value="ECO:0007669"/>
    <property type="project" value="UniProtKB-KW"/>
</dbReference>
<keyword evidence="6" id="KW-0408">Iron</keyword>
<keyword evidence="5" id="KW-0560">Oxidoreductase</keyword>
<dbReference type="PROSITE" id="PS51296">
    <property type="entry name" value="RIESKE"/>
    <property type="match status" value="1"/>
</dbReference>
<dbReference type="PANTHER" id="PTHR21266:SF60">
    <property type="entry name" value="3-KETOSTEROID-9-ALPHA-MONOOXYGENASE, OXYGENASE COMPONENT"/>
    <property type="match status" value="1"/>
</dbReference>
<feature type="domain" description="Rieske" evidence="12">
    <location>
        <begin position="38"/>
        <end position="139"/>
    </location>
</feature>
<keyword evidence="2" id="KW-0001">2Fe-2S</keyword>